<evidence type="ECO:0008006" key="4">
    <source>
        <dbReference type="Google" id="ProtNLM"/>
    </source>
</evidence>
<gene>
    <name evidence="2" type="ORF">NLI96_g873</name>
</gene>
<evidence type="ECO:0000256" key="1">
    <source>
        <dbReference type="SAM" id="MobiDB-lite"/>
    </source>
</evidence>
<dbReference type="AlphaFoldDB" id="A0AAD5VH42"/>
<proteinExistence type="predicted"/>
<dbReference type="InterPro" id="IPR032675">
    <property type="entry name" value="LRR_dom_sf"/>
</dbReference>
<protein>
    <recommendedName>
        <fullName evidence="4">F-box domain-containing protein</fullName>
    </recommendedName>
</protein>
<feature type="compositionally biased region" description="Basic and acidic residues" evidence="1">
    <location>
        <begin position="296"/>
        <end position="311"/>
    </location>
</feature>
<reference evidence="2" key="1">
    <citation type="submission" date="2022-07" db="EMBL/GenBank/DDBJ databases">
        <title>Genome Sequence of Physisporinus lineatus.</title>
        <authorList>
            <person name="Buettner E."/>
        </authorList>
    </citation>
    <scope>NUCLEOTIDE SEQUENCE</scope>
    <source>
        <strain evidence="2">VT162</strain>
    </source>
</reference>
<dbReference type="Gene3D" id="3.80.10.10">
    <property type="entry name" value="Ribonuclease Inhibitor"/>
    <property type="match status" value="1"/>
</dbReference>
<evidence type="ECO:0000313" key="3">
    <source>
        <dbReference type="Proteomes" id="UP001212997"/>
    </source>
</evidence>
<keyword evidence="3" id="KW-1185">Reference proteome</keyword>
<dbReference type="EMBL" id="JANAWD010000016">
    <property type="protein sequence ID" value="KAJ3491202.1"/>
    <property type="molecule type" value="Genomic_DNA"/>
</dbReference>
<dbReference type="Proteomes" id="UP001212997">
    <property type="component" value="Unassembled WGS sequence"/>
</dbReference>
<sequence>MGPEEVAVEGDKAANVTPTYPPLQWLYDAILRLPKRLPNLQTLELGDLPILHPTSIPLCSLFRHVKTLSLRRLTNQSFVEIAQLINGFPQLRSLQLNDCEWSWPSQQHQIRRAASITDFQVDLSNEDCRDTVIRWLFPESVPASSVTTLEWWVYQVLSDELDYLLQRCPALQKISLTMVGPEATCGLPSLSNNSALRELEYMENGSDIPDFLRRLSQLPSVAPPSLSTIRITFYEQFSSVFAPRHEPEWTAIDDALKDPRLSKVEKVRLRFWDVVDPNQFDSTFLSMLPSSHERGILSHGAPNREFKDRSLAHSQPSLPDTSPDKPEIA</sequence>
<accession>A0AAD5VH42</accession>
<dbReference type="SUPFAM" id="SSF52047">
    <property type="entry name" value="RNI-like"/>
    <property type="match status" value="1"/>
</dbReference>
<feature type="region of interest" description="Disordered" evidence="1">
    <location>
        <begin position="296"/>
        <end position="329"/>
    </location>
</feature>
<name>A0AAD5VH42_9APHY</name>
<organism evidence="2 3">
    <name type="scientific">Meripilus lineatus</name>
    <dbReference type="NCBI Taxonomy" id="2056292"/>
    <lineage>
        <taxon>Eukaryota</taxon>
        <taxon>Fungi</taxon>
        <taxon>Dikarya</taxon>
        <taxon>Basidiomycota</taxon>
        <taxon>Agaricomycotina</taxon>
        <taxon>Agaricomycetes</taxon>
        <taxon>Polyporales</taxon>
        <taxon>Meripilaceae</taxon>
        <taxon>Meripilus</taxon>
    </lineage>
</organism>
<comment type="caution">
    <text evidence="2">The sequence shown here is derived from an EMBL/GenBank/DDBJ whole genome shotgun (WGS) entry which is preliminary data.</text>
</comment>
<evidence type="ECO:0000313" key="2">
    <source>
        <dbReference type="EMBL" id="KAJ3491202.1"/>
    </source>
</evidence>